<feature type="domain" description="Mediator complex subunit MED14 N-terminal" evidence="11">
    <location>
        <begin position="42"/>
        <end position="231"/>
    </location>
</feature>
<dbReference type="PANTHER" id="PTHR12809">
    <property type="entry name" value="MEDIATOR COMPLEX SUBUNIT"/>
    <property type="match status" value="1"/>
</dbReference>
<dbReference type="InParanoid" id="A0A165DEE0"/>
<gene>
    <name evidence="12" type="ORF">LAESUDRAFT_657429</name>
</gene>
<dbReference type="Pfam" id="PF08638">
    <property type="entry name" value="Med14"/>
    <property type="match status" value="1"/>
</dbReference>
<dbReference type="GO" id="GO:0006357">
    <property type="term" value="P:regulation of transcription by RNA polymerase II"/>
    <property type="evidence" value="ECO:0007669"/>
    <property type="project" value="InterPro"/>
</dbReference>
<evidence type="ECO:0000256" key="8">
    <source>
        <dbReference type="ARBA" id="ARBA00032007"/>
    </source>
</evidence>
<sequence length="1149" mass="129025">MEPNGVNGHIVHITDGPSHINSTHEPTVEELEHALPMVQNDMIPLGELLSRMAQTIYAELSELAETLPNMSDTARKRTLADWVVATKKQVVKLYAVVKWSRDAGIVQKAMNITTFLMEQNNQFLRAQDVLLTHRDTLNAARMRNHDLLTSLDVLTTGSYRRLPSKIKRLVIPPIPLTDDEVKHTLEDVEDAIRFRLRMIEIIPPEMSSYRIADGRVSFFVPKLFEVSLCLRGAKKDDGWFFVNVEFLFNIGGDRTGLQAEFPRKPVGILRRHITDEADARLAFYLPLPPDQPPLPPGVEIPPRPQLPEGITDAPLVRVYNMLQMMSLSYQLEILWFQAERLRSLGWADFLTVEMTNSRQTMVVSYWIRKPPSKIPGRQPPPIPLLGGRLTISIVRVPAAKNNKDNRSPKARVLAELQEKAKLDVKRPSDEVEPLQFEVKWEPVVNALGISVPAQDIHLSQAELAIDSDNLDFESLLRKVLAKHSEAILKVIQHQLQNGNETRAMFSPPGEITLVVDEGLLALRTHLCADEVVIITIDPRTGQLNLRDMGDLAAAGRGRRYAFITAMVNMDPRTLPYRLLVLKRNTIIDNARQKANYIGLQTFSTRNFPPEELSKIGRSREDMLYIQLAKFPNHYLVLVIADEDFRYALISVEVQQNENDMFPQMAMRDVGWLDVKRIHGDEIIVAHADGADAGVVGQKRKRGLHDEGEHLRSIEQYTRRFNLETHTLREIYAFCCARVAYTKIEQQFKSRSIPYTTVDASNIAKIPELALVQSTLTRSIPALCVQSSDILSGAPAAEAAMPNIRIIPLHWWSENQAQVVTCVKLKYVQQPIGKRASSSSSIIRPSKRIIYDTTEAIVSFLSEDVDKCVDEFLEEWGRVSKMVVVAREVAQMSQKYRWSDVRLLSFDLQTVEFAYSGDYTVSITCVDQLSLTGGSYELTFSRVSDTDTIGQKPPDGGSSYNPHEDLEPYLCTLLRHGRLSASLHTLVALLRDTLPIVLELEDIRSATSRSGDNVDVFPKSAYWFRILYGDLRHALDFRLMTEGRVLVMDGAFSLFAAEDSSGKLVGLNNQSPSKPTPLYRSAPDRAADTSLLLQPIADFPAMISEVLKSVGSAGVSGRVTPIDIGMICDAPAVRAVGKALHDRILQRLAR</sequence>
<dbReference type="EMBL" id="KV427635">
    <property type="protein sequence ID" value="KZT04699.1"/>
    <property type="molecule type" value="Genomic_DNA"/>
</dbReference>
<evidence type="ECO:0000256" key="1">
    <source>
        <dbReference type="ARBA" id="ARBA00004123"/>
    </source>
</evidence>
<dbReference type="GO" id="GO:0016592">
    <property type="term" value="C:mediator complex"/>
    <property type="evidence" value="ECO:0007669"/>
    <property type="project" value="UniProtKB-UniRule"/>
</dbReference>
<evidence type="ECO:0000313" key="12">
    <source>
        <dbReference type="EMBL" id="KZT04699.1"/>
    </source>
</evidence>
<feature type="region of interest" description="Disordered" evidence="10">
    <location>
        <begin position="1"/>
        <end position="21"/>
    </location>
</feature>
<evidence type="ECO:0000256" key="9">
    <source>
        <dbReference type="RuleBase" id="RU365082"/>
    </source>
</evidence>
<reference evidence="12 13" key="1">
    <citation type="journal article" date="2016" name="Mol. Biol. Evol.">
        <title>Comparative Genomics of Early-Diverging Mushroom-Forming Fungi Provides Insights into the Origins of Lignocellulose Decay Capabilities.</title>
        <authorList>
            <person name="Nagy L.G."/>
            <person name="Riley R."/>
            <person name="Tritt A."/>
            <person name="Adam C."/>
            <person name="Daum C."/>
            <person name="Floudas D."/>
            <person name="Sun H."/>
            <person name="Yadav J.S."/>
            <person name="Pangilinan J."/>
            <person name="Larsson K.H."/>
            <person name="Matsuura K."/>
            <person name="Barry K."/>
            <person name="Labutti K."/>
            <person name="Kuo R."/>
            <person name="Ohm R.A."/>
            <person name="Bhattacharya S.S."/>
            <person name="Shirouzu T."/>
            <person name="Yoshinaga Y."/>
            <person name="Martin F.M."/>
            <person name="Grigoriev I.V."/>
            <person name="Hibbett D.S."/>
        </authorList>
    </citation>
    <scope>NUCLEOTIDE SEQUENCE [LARGE SCALE GENOMIC DNA]</scope>
    <source>
        <strain evidence="12 13">93-53</strain>
    </source>
</reference>
<dbReference type="InterPro" id="IPR013947">
    <property type="entry name" value="Mediator_Med14"/>
</dbReference>
<evidence type="ECO:0000256" key="2">
    <source>
        <dbReference type="ARBA" id="ARBA00007813"/>
    </source>
</evidence>
<dbReference type="InterPro" id="IPR055122">
    <property type="entry name" value="Med14_N"/>
</dbReference>
<dbReference type="Proteomes" id="UP000076871">
    <property type="component" value="Unassembled WGS sequence"/>
</dbReference>
<evidence type="ECO:0000256" key="5">
    <source>
        <dbReference type="ARBA" id="ARBA00023159"/>
    </source>
</evidence>
<keyword evidence="6 9" id="KW-0804">Transcription</keyword>
<dbReference type="RefSeq" id="XP_040762439.1">
    <property type="nucleotide sequence ID" value="XM_040904687.1"/>
</dbReference>
<dbReference type="GO" id="GO:0070847">
    <property type="term" value="C:core mediator complex"/>
    <property type="evidence" value="ECO:0007669"/>
    <property type="project" value="TreeGrafter"/>
</dbReference>
<evidence type="ECO:0000256" key="4">
    <source>
        <dbReference type="ARBA" id="ARBA00023015"/>
    </source>
</evidence>
<evidence type="ECO:0000256" key="7">
    <source>
        <dbReference type="ARBA" id="ARBA00023242"/>
    </source>
</evidence>
<comment type="subcellular location">
    <subcellularLocation>
        <location evidence="1 9">Nucleus</location>
    </subcellularLocation>
</comment>
<dbReference type="PANTHER" id="PTHR12809:SF2">
    <property type="entry name" value="MEDIATOR OF RNA POLYMERASE II TRANSCRIPTION SUBUNIT 14"/>
    <property type="match status" value="1"/>
</dbReference>
<evidence type="ECO:0000256" key="6">
    <source>
        <dbReference type="ARBA" id="ARBA00023163"/>
    </source>
</evidence>
<evidence type="ECO:0000256" key="10">
    <source>
        <dbReference type="SAM" id="MobiDB-lite"/>
    </source>
</evidence>
<name>A0A165DEE0_9APHY</name>
<evidence type="ECO:0000259" key="11">
    <source>
        <dbReference type="Pfam" id="PF08638"/>
    </source>
</evidence>
<dbReference type="AlphaFoldDB" id="A0A165DEE0"/>
<evidence type="ECO:0000313" key="13">
    <source>
        <dbReference type="Proteomes" id="UP000076871"/>
    </source>
</evidence>
<comment type="similarity">
    <text evidence="2 9">Belongs to the Mediator complex subunit 14 family.</text>
</comment>
<dbReference type="STRING" id="1314785.A0A165DEE0"/>
<dbReference type="GO" id="GO:0003712">
    <property type="term" value="F:transcription coregulator activity"/>
    <property type="evidence" value="ECO:0007669"/>
    <property type="project" value="UniProtKB-UniRule"/>
</dbReference>
<comment type="subunit">
    <text evidence="9">Component of the Mediator complex.</text>
</comment>
<keyword evidence="5 9" id="KW-0010">Activator</keyword>
<organism evidence="12 13">
    <name type="scientific">Laetiporus sulphureus 93-53</name>
    <dbReference type="NCBI Taxonomy" id="1314785"/>
    <lineage>
        <taxon>Eukaryota</taxon>
        <taxon>Fungi</taxon>
        <taxon>Dikarya</taxon>
        <taxon>Basidiomycota</taxon>
        <taxon>Agaricomycotina</taxon>
        <taxon>Agaricomycetes</taxon>
        <taxon>Polyporales</taxon>
        <taxon>Laetiporus</taxon>
    </lineage>
</organism>
<protein>
    <recommendedName>
        <fullName evidence="3 9">Mediator of RNA polymerase II transcription subunit 14</fullName>
    </recommendedName>
    <alternativeName>
        <fullName evidence="8 9">Mediator complex subunit 14</fullName>
    </alternativeName>
</protein>
<proteinExistence type="inferred from homology"/>
<accession>A0A165DEE0</accession>
<keyword evidence="7 9" id="KW-0539">Nucleus</keyword>
<dbReference type="GeneID" id="63821717"/>
<evidence type="ECO:0000256" key="3">
    <source>
        <dbReference type="ARBA" id="ARBA00019619"/>
    </source>
</evidence>
<comment type="function">
    <text evidence="9">Component of the Mediator complex, a coactivator involved in the regulated transcription of nearly all RNA polymerase II-dependent genes. Mediator functions as a bridge to convey information from gene-specific regulatory proteins to the basal RNA polymerase II transcription machinery. Mediator is recruited to promoters by direct interactions with regulatory proteins and serves as a scaffold for the assembly of a functional preinitiation complex with RNA polymerase II and the general transcription factors.</text>
</comment>
<keyword evidence="13" id="KW-1185">Reference proteome</keyword>
<dbReference type="OrthoDB" id="205099at2759"/>
<keyword evidence="4 9" id="KW-0805">Transcription regulation</keyword>